<dbReference type="InterPro" id="IPR029063">
    <property type="entry name" value="SAM-dependent_MTases_sf"/>
</dbReference>
<dbReference type="GO" id="GO:0032259">
    <property type="term" value="P:methylation"/>
    <property type="evidence" value="ECO:0007669"/>
    <property type="project" value="UniProtKB-KW"/>
</dbReference>
<dbReference type="Gene3D" id="3.40.50.150">
    <property type="entry name" value="Vaccinia Virus protein VP39"/>
    <property type="match status" value="1"/>
</dbReference>
<dbReference type="PANTHER" id="PTHR43648">
    <property type="entry name" value="ELECTRON TRANSFER FLAVOPROTEIN BETA SUBUNIT LYSINE METHYLTRANSFERASE"/>
    <property type="match status" value="1"/>
</dbReference>
<evidence type="ECO:0000256" key="2">
    <source>
        <dbReference type="ARBA" id="ARBA00022679"/>
    </source>
</evidence>
<gene>
    <name evidence="3" type="primary">prmA3</name>
    <name evidence="3" type="ordered locus">TOL2_C41100</name>
</gene>
<sequence length="277" mass="30972">MIPSDMHDMQVDKETILNILYQSDVRLTPQALIREIKSRVLITSSAAKKIVRQLIDEQELSYHYLYGSTYVEKSFLKPVRITRHFVLTPPGFETQSTPTDIDITIEPGISFGAGQHPTTQLCLAAIEFCFFEQQLIHLKPGLVGADIGTGSGVLAMAMCLSGLAACNAYEIDPVSINEAKKNIALNHLTKQINVVEDTMKECNSPVSIICANLRFPTLKTLSDMIWDSLTDHGIAILSGVREWETQALIACYSAKGFELAWQKHDKQWSGFVWIKKR</sequence>
<name>K0NL05_DESTT</name>
<keyword evidence="4" id="KW-1185">Reference proteome</keyword>
<proteinExistence type="predicted"/>
<dbReference type="RefSeq" id="WP_014959446.1">
    <property type="nucleotide sequence ID" value="NC_018645.1"/>
</dbReference>
<evidence type="ECO:0000313" key="4">
    <source>
        <dbReference type="Proteomes" id="UP000007347"/>
    </source>
</evidence>
<dbReference type="GO" id="GO:0008276">
    <property type="term" value="F:protein methyltransferase activity"/>
    <property type="evidence" value="ECO:0007669"/>
    <property type="project" value="TreeGrafter"/>
</dbReference>
<dbReference type="InterPro" id="IPR050078">
    <property type="entry name" value="Ribosomal_L11_MeTrfase_PrmA"/>
</dbReference>
<organism evidence="3 4">
    <name type="scientific">Desulfobacula toluolica (strain DSM 7467 / Tol2)</name>
    <dbReference type="NCBI Taxonomy" id="651182"/>
    <lineage>
        <taxon>Bacteria</taxon>
        <taxon>Pseudomonadati</taxon>
        <taxon>Thermodesulfobacteriota</taxon>
        <taxon>Desulfobacteria</taxon>
        <taxon>Desulfobacterales</taxon>
        <taxon>Desulfobacteraceae</taxon>
        <taxon>Desulfobacula</taxon>
    </lineage>
</organism>
<evidence type="ECO:0000256" key="1">
    <source>
        <dbReference type="ARBA" id="ARBA00022603"/>
    </source>
</evidence>
<dbReference type="SUPFAM" id="SSF53335">
    <property type="entry name" value="S-adenosyl-L-methionine-dependent methyltransferases"/>
    <property type="match status" value="1"/>
</dbReference>
<dbReference type="KEGG" id="dto:TOL2_C41100"/>
<dbReference type="EMBL" id="FO203503">
    <property type="protein sequence ID" value="CCK82266.1"/>
    <property type="molecule type" value="Genomic_DNA"/>
</dbReference>
<dbReference type="PANTHER" id="PTHR43648:SF1">
    <property type="entry name" value="ELECTRON TRANSFER FLAVOPROTEIN BETA SUBUNIT LYSINE METHYLTRANSFERASE"/>
    <property type="match status" value="1"/>
</dbReference>
<keyword evidence="2 3" id="KW-0808">Transferase</keyword>
<dbReference type="HOGENOM" id="CLU_989457_0_0_7"/>
<reference evidence="3 4" key="1">
    <citation type="journal article" date="2013" name="Environ. Microbiol.">
        <title>Complete genome, catabolic sub-proteomes and key-metabolites of Desulfobacula toluolica Tol2, a marine, aromatic compound-degrading, sulfate-reducing bacterium.</title>
        <authorList>
            <person name="Wohlbrand L."/>
            <person name="Jacob J.H."/>
            <person name="Kube M."/>
            <person name="Mussmann M."/>
            <person name="Jarling R."/>
            <person name="Beck A."/>
            <person name="Amann R."/>
            <person name="Wilkes H."/>
            <person name="Reinhardt R."/>
            <person name="Rabus R."/>
        </authorList>
    </citation>
    <scope>NUCLEOTIDE SEQUENCE [LARGE SCALE GENOMIC DNA]</scope>
    <source>
        <strain evidence="4">DSM 7467 / Tol2</strain>
    </source>
</reference>
<dbReference type="Pfam" id="PF06325">
    <property type="entry name" value="PrmA"/>
    <property type="match status" value="1"/>
</dbReference>
<evidence type="ECO:0000313" key="3">
    <source>
        <dbReference type="EMBL" id="CCK82266.1"/>
    </source>
</evidence>
<dbReference type="GO" id="GO:0005840">
    <property type="term" value="C:ribosome"/>
    <property type="evidence" value="ECO:0007669"/>
    <property type="project" value="UniProtKB-KW"/>
</dbReference>
<dbReference type="STRING" id="651182.TOL2_C41100"/>
<keyword evidence="3" id="KW-0689">Ribosomal protein</keyword>
<dbReference type="AlphaFoldDB" id="K0NL05"/>
<keyword evidence="3" id="KW-0687">Ribonucleoprotein</keyword>
<dbReference type="Proteomes" id="UP000007347">
    <property type="component" value="Chromosome"/>
</dbReference>
<keyword evidence="1 3" id="KW-0489">Methyltransferase</keyword>
<dbReference type="OrthoDB" id="9785995at2"/>
<accession>K0NL05</accession>
<protein>
    <submittedName>
        <fullName evidence="3">PrmA3: ribosomal protein L11 methyltransferase</fullName>
    </submittedName>
</protein>